<reference evidence="2 3" key="1">
    <citation type="journal article" date="2023" name="Nucleic Acids Res.">
        <title>The hologenome of Daphnia magna reveals possible DNA methylation and microbiome-mediated evolution of the host genome.</title>
        <authorList>
            <person name="Chaturvedi A."/>
            <person name="Li X."/>
            <person name="Dhandapani V."/>
            <person name="Marshall H."/>
            <person name="Kissane S."/>
            <person name="Cuenca-Cambronero M."/>
            <person name="Asole G."/>
            <person name="Calvet F."/>
            <person name="Ruiz-Romero M."/>
            <person name="Marangio P."/>
            <person name="Guigo R."/>
            <person name="Rago D."/>
            <person name="Mirbahai L."/>
            <person name="Eastwood N."/>
            <person name="Colbourne J.K."/>
            <person name="Zhou J."/>
            <person name="Mallon E."/>
            <person name="Orsini L."/>
        </authorList>
    </citation>
    <scope>NUCLEOTIDE SEQUENCE [LARGE SCALE GENOMIC DNA]</scope>
    <source>
        <strain evidence="2">LRV0_1</strain>
    </source>
</reference>
<accession>A0ABR0AVJ8</accession>
<keyword evidence="1" id="KW-1133">Transmembrane helix</keyword>
<dbReference type="Proteomes" id="UP001234178">
    <property type="component" value="Unassembled WGS sequence"/>
</dbReference>
<sequence>MLPNRLRTSHAVIDSLWDFIATSTQAEKGILPVVWTIPASPSSPRLPRLIVFASPSSPHRLRLAFLASSSSPRLPRLIVFASPHRLQADHLYLTVISSSLPHRLCSHPASHHRHRGTSHFWYFFLFCFVVLYCCIVVLCMLKVNPLAATHFAPLFFLVVGTGGAVLPHG</sequence>
<organism evidence="2 3">
    <name type="scientific">Daphnia magna</name>
    <dbReference type="NCBI Taxonomy" id="35525"/>
    <lineage>
        <taxon>Eukaryota</taxon>
        <taxon>Metazoa</taxon>
        <taxon>Ecdysozoa</taxon>
        <taxon>Arthropoda</taxon>
        <taxon>Crustacea</taxon>
        <taxon>Branchiopoda</taxon>
        <taxon>Diplostraca</taxon>
        <taxon>Cladocera</taxon>
        <taxon>Anomopoda</taxon>
        <taxon>Daphniidae</taxon>
        <taxon>Daphnia</taxon>
    </lineage>
</organism>
<keyword evidence="3" id="KW-1185">Reference proteome</keyword>
<gene>
    <name evidence="2" type="ORF">OUZ56_022164</name>
</gene>
<evidence type="ECO:0000256" key="1">
    <source>
        <dbReference type="SAM" id="Phobius"/>
    </source>
</evidence>
<keyword evidence="1" id="KW-0472">Membrane</keyword>
<evidence type="ECO:0000313" key="3">
    <source>
        <dbReference type="Proteomes" id="UP001234178"/>
    </source>
</evidence>
<name>A0ABR0AVJ8_9CRUS</name>
<feature type="transmembrane region" description="Helical" evidence="1">
    <location>
        <begin position="120"/>
        <end position="141"/>
    </location>
</feature>
<feature type="transmembrane region" description="Helical" evidence="1">
    <location>
        <begin position="147"/>
        <end position="166"/>
    </location>
</feature>
<keyword evidence="1" id="KW-0812">Transmembrane</keyword>
<comment type="caution">
    <text evidence="2">The sequence shown here is derived from an EMBL/GenBank/DDBJ whole genome shotgun (WGS) entry which is preliminary data.</text>
</comment>
<protein>
    <submittedName>
        <fullName evidence="2">Uncharacterized protein</fullName>
    </submittedName>
</protein>
<evidence type="ECO:0000313" key="2">
    <source>
        <dbReference type="EMBL" id="KAK4029154.1"/>
    </source>
</evidence>
<dbReference type="EMBL" id="JAOYFB010000039">
    <property type="protein sequence ID" value="KAK4029154.1"/>
    <property type="molecule type" value="Genomic_DNA"/>
</dbReference>
<proteinExistence type="predicted"/>